<dbReference type="InParanoid" id="T1FLZ7"/>
<evidence type="ECO:0000313" key="3">
    <source>
        <dbReference type="Proteomes" id="UP000015101"/>
    </source>
</evidence>
<dbReference type="CTD" id="20209846"/>
<gene>
    <name evidence="2" type="primary">20209846</name>
    <name evidence="1" type="ORF">HELRODRAFT_184784</name>
</gene>
<proteinExistence type="predicted"/>
<dbReference type="SUPFAM" id="SSF48350">
    <property type="entry name" value="GTPase activation domain, GAP"/>
    <property type="match status" value="1"/>
</dbReference>
<dbReference type="EnsemblMetazoa" id="HelroT184784">
    <property type="protein sequence ID" value="HelroP184784"/>
    <property type="gene ID" value="HelroG184784"/>
</dbReference>
<dbReference type="AlphaFoldDB" id="T1FLZ7"/>
<dbReference type="Proteomes" id="UP000015101">
    <property type="component" value="Unassembled WGS sequence"/>
</dbReference>
<reference evidence="3" key="1">
    <citation type="submission" date="2012-12" db="EMBL/GenBank/DDBJ databases">
        <authorList>
            <person name="Hellsten U."/>
            <person name="Grimwood J."/>
            <person name="Chapman J.A."/>
            <person name="Shapiro H."/>
            <person name="Aerts A."/>
            <person name="Otillar R.P."/>
            <person name="Terry A.Y."/>
            <person name="Boore J.L."/>
            <person name="Simakov O."/>
            <person name="Marletaz F."/>
            <person name="Cho S.-J."/>
            <person name="Edsinger-Gonzales E."/>
            <person name="Havlak P."/>
            <person name="Kuo D.-H."/>
            <person name="Larsson T."/>
            <person name="Lv J."/>
            <person name="Arendt D."/>
            <person name="Savage R."/>
            <person name="Osoegawa K."/>
            <person name="de Jong P."/>
            <person name="Lindberg D.R."/>
            <person name="Seaver E.C."/>
            <person name="Weisblat D.A."/>
            <person name="Putnam N.H."/>
            <person name="Grigoriev I.V."/>
            <person name="Rokhsar D.S."/>
        </authorList>
    </citation>
    <scope>NUCLEOTIDE SEQUENCE</scope>
</reference>
<dbReference type="RefSeq" id="XP_009023878.1">
    <property type="nucleotide sequence ID" value="XM_009025630.1"/>
</dbReference>
<dbReference type="KEGG" id="hro:HELRODRAFT_184784"/>
<reference evidence="1 3" key="2">
    <citation type="journal article" date="2013" name="Nature">
        <title>Insights into bilaterian evolution from three spiralian genomes.</title>
        <authorList>
            <person name="Simakov O."/>
            <person name="Marletaz F."/>
            <person name="Cho S.J."/>
            <person name="Edsinger-Gonzales E."/>
            <person name="Havlak P."/>
            <person name="Hellsten U."/>
            <person name="Kuo D.H."/>
            <person name="Larsson T."/>
            <person name="Lv J."/>
            <person name="Arendt D."/>
            <person name="Savage R."/>
            <person name="Osoegawa K."/>
            <person name="de Jong P."/>
            <person name="Grimwood J."/>
            <person name="Chapman J.A."/>
            <person name="Shapiro H."/>
            <person name="Aerts A."/>
            <person name="Otillar R.P."/>
            <person name="Terry A.Y."/>
            <person name="Boore J.L."/>
            <person name="Grigoriev I.V."/>
            <person name="Lindberg D.R."/>
            <person name="Seaver E.C."/>
            <person name="Weisblat D.A."/>
            <person name="Putnam N.H."/>
            <person name="Rokhsar D.S."/>
        </authorList>
    </citation>
    <scope>NUCLEOTIDE SEQUENCE</scope>
</reference>
<protein>
    <submittedName>
        <fullName evidence="1 2">Uncharacterized protein</fullName>
    </submittedName>
</protein>
<dbReference type="HOGENOM" id="CLU_2067242_0_0_1"/>
<dbReference type="EMBL" id="KB097229">
    <property type="protein sequence ID" value="ESN98023.1"/>
    <property type="molecule type" value="Genomic_DNA"/>
</dbReference>
<evidence type="ECO:0000313" key="1">
    <source>
        <dbReference type="EMBL" id="ESN98023.1"/>
    </source>
</evidence>
<accession>T1FLZ7</accession>
<dbReference type="InterPro" id="IPR008936">
    <property type="entry name" value="Rho_GTPase_activation_prot"/>
</dbReference>
<keyword evidence="3" id="KW-1185">Reference proteome</keyword>
<evidence type="ECO:0000313" key="2">
    <source>
        <dbReference type="EnsemblMetazoa" id="HelroP184784"/>
    </source>
</evidence>
<dbReference type="GeneID" id="20209846"/>
<organism evidence="2 3">
    <name type="scientific">Helobdella robusta</name>
    <name type="common">Californian leech</name>
    <dbReference type="NCBI Taxonomy" id="6412"/>
    <lineage>
        <taxon>Eukaryota</taxon>
        <taxon>Metazoa</taxon>
        <taxon>Spiralia</taxon>
        <taxon>Lophotrochozoa</taxon>
        <taxon>Annelida</taxon>
        <taxon>Clitellata</taxon>
        <taxon>Hirudinea</taxon>
        <taxon>Rhynchobdellida</taxon>
        <taxon>Glossiphoniidae</taxon>
        <taxon>Helobdella</taxon>
    </lineage>
</organism>
<reference evidence="2" key="3">
    <citation type="submission" date="2015-06" db="UniProtKB">
        <authorList>
            <consortium name="EnsemblMetazoa"/>
        </authorList>
    </citation>
    <scope>IDENTIFICATION</scope>
</reference>
<sequence length="119" mass="13594">NILHHIYIEGPQTEEIFKRKGDSNAIGSLIEMLNDWRGFDVAKQSIHDLAGVLLVRILFIPLLIEVDMGPFLLTQPNPSLNSTHPNPTRLKMQLFNPTQPNPRPICTSRNFTKQANFYK</sequence>
<dbReference type="Gene3D" id="1.10.555.10">
    <property type="entry name" value="Rho GTPase activation protein"/>
    <property type="match status" value="1"/>
</dbReference>
<dbReference type="EMBL" id="AMQM01012090">
    <property type="status" value="NOT_ANNOTATED_CDS"/>
    <property type="molecule type" value="Genomic_DNA"/>
</dbReference>
<name>T1FLZ7_HELRO</name>